<keyword evidence="5" id="KW-0460">Magnesium</keyword>
<dbReference type="InterPro" id="IPR000634">
    <property type="entry name" value="Ser/Thr_deHydtase_PyrdxlP-BS"/>
</dbReference>
<dbReference type="PANTHER" id="PTHR43050">
    <property type="entry name" value="SERINE / THREONINE RACEMASE FAMILY MEMBER"/>
    <property type="match status" value="1"/>
</dbReference>
<reference evidence="8" key="1">
    <citation type="submission" date="2022-08" db="EMBL/GenBank/DDBJ databases">
        <title>Catabolic pathway analysis in culturable SAR92 clade bacteria reveals their overlooked roles in DMSP degradation in coastal seas.</title>
        <authorList>
            <person name="He X."/>
            <person name="Zhang X."/>
            <person name="Zhang Y."/>
        </authorList>
    </citation>
    <scope>NUCLEOTIDE SEQUENCE</scope>
    <source>
        <strain evidence="8">H455</strain>
    </source>
</reference>
<dbReference type="Gene3D" id="3.40.50.1100">
    <property type="match status" value="2"/>
</dbReference>
<dbReference type="SUPFAM" id="SSF53686">
    <property type="entry name" value="Tryptophan synthase beta subunit-like PLP-dependent enzymes"/>
    <property type="match status" value="1"/>
</dbReference>
<protein>
    <submittedName>
        <fullName evidence="8">Pyridoxal-phosphate dependent enzyme</fullName>
    </submittedName>
</protein>
<organism evidence="8 9">
    <name type="scientific">SAR92 clade bacterium H455</name>
    <dbReference type="NCBI Taxonomy" id="2974818"/>
    <lineage>
        <taxon>Bacteria</taxon>
        <taxon>Pseudomonadati</taxon>
        <taxon>Pseudomonadota</taxon>
        <taxon>Gammaproteobacteria</taxon>
        <taxon>Cellvibrionales</taxon>
        <taxon>Porticoccaceae</taxon>
        <taxon>SAR92 clade</taxon>
    </lineage>
</organism>
<dbReference type="EMBL" id="CP103416">
    <property type="protein sequence ID" value="UVW34759.1"/>
    <property type="molecule type" value="Genomic_DNA"/>
</dbReference>
<dbReference type="CDD" id="cd01562">
    <property type="entry name" value="Thr-dehyd"/>
    <property type="match status" value="1"/>
</dbReference>
<comment type="cofactor">
    <cofactor evidence="2">
        <name>pyridoxal 5'-phosphate</name>
        <dbReference type="ChEBI" id="CHEBI:597326"/>
    </cofactor>
</comment>
<proteinExistence type="predicted"/>
<evidence type="ECO:0000256" key="3">
    <source>
        <dbReference type="ARBA" id="ARBA00001936"/>
    </source>
</evidence>
<dbReference type="Proteomes" id="UP001059934">
    <property type="component" value="Chromosome"/>
</dbReference>
<evidence type="ECO:0000313" key="8">
    <source>
        <dbReference type="EMBL" id="UVW34759.1"/>
    </source>
</evidence>
<evidence type="ECO:0000256" key="1">
    <source>
        <dbReference type="ARBA" id="ARBA00001913"/>
    </source>
</evidence>
<feature type="domain" description="Tryptophan synthase beta chain-like PALP" evidence="7">
    <location>
        <begin position="16"/>
        <end position="308"/>
    </location>
</feature>
<keyword evidence="6" id="KW-0663">Pyridoxal phosphate</keyword>
<dbReference type="InterPro" id="IPR036052">
    <property type="entry name" value="TrpB-like_PALP_sf"/>
</dbReference>
<dbReference type="Pfam" id="PF00291">
    <property type="entry name" value="PALP"/>
    <property type="match status" value="1"/>
</dbReference>
<sequence>MSINLSHIQDAYERIKPQIHRTPIMRSREINSLLGCELYFKAENLQKVGAFKARGGCNAVFSMDTESLAKGVITHSSGNHGAALAWAAALRGANCTVVMPENAPQVKKQAVRGYGAKVIECIPTMADRVAAVAEEIQATGSTLVHPYDNEQIIAGQGTVALEALEQLGSFPDIIITPVGSGGLLAGTAIAAHAIAQNSGKTISVIGAEPRGASDAWQGFTSGQRVENQVPKTIADGLRSTLGISNFSIITEQVNDIVLASEQAIVEAMRLVWMRMKIVIEPSAAVAVAAVMENREIFSGKRVAIILSGGNVDLDALPW</sequence>
<dbReference type="PROSITE" id="PS00165">
    <property type="entry name" value="DEHYDRATASE_SER_THR"/>
    <property type="match status" value="1"/>
</dbReference>
<comment type="cofactor">
    <cofactor evidence="4">
        <name>Mg(2+)</name>
        <dbReference type="ChEBI" id="CHEBI:18420"/>
    </cofactor>
</comment>
<dbReference type="InterPro" id="IPR001926">
    <property type="entry name" value="TrpB-like_PALP"/>
</dbReference>
<evidence type="ECO:0000256" key="6">
    <source>
        <dbReference type="ARBA" id="ARBA00022898"/>
    </source>
</evidence>
<name>A0ABY5TNF5_9GAMM</name>
<keyword evidence="9" id="KW-1185">Reference proteome</keyword>
<evidence type="ECO:0000256" key="2">
    <source>
        <dbReference type="ARBA" id="ARBA00001933"/>
    </source>
</evidence>
<evidence type="ECO:0000313" key="9">
    <source>
        <dbReference type="Proteomes" id="UP001059934"/>
    </source>
</evidence>
<comment type="cofactor">
    <cofactor evidence="1">
        <name>Ca(2+)</name>
        <dbReference type="ChEBI" id="CHEBI:29108"/>
    </cofactor>
</comment>
<evidence type="ECO:0000256" key="4">
    <source>
        <dbReference type="ARBA" id="ARBA00001946"/>
    </source>
</evidence>
<comment type="cofactor">
    <cofactor evidence="3">
        <name>Mn(2+)</name>
        <dbReference type="ChEBI" id="CHEBI:29035"/>
    </cofactor>
</comment>
<dbReference type="PANTHER" id="PTHR43050:SF1">
    <property type="entry name" value="SERINE RACEMASE"/>
    <property type="match status" value="1"/>
</dbReference>
<gene>
    <name evidence="8" type="ORF">NYF23_12190</name>
</gene>
<accession>A0ABY5TNF5</accession>
<evidence type="ECO:0000256" key="5">
    <source>
        <dbReference type="ARBA" id="ARBA00022842"/>
    </source>
</evidence>
<evidence type="ECO:0000259" key="7">
    <source>
        <dbReference type="Pfam" id="PF00291"/>
    </source>
</evidence>